<dbReference type="PANTHER" id="PTHR30349:SF77">
    <property type="entry name" value="TYROSINE RECOMBINASE XERC"/>
    <property type="match status" value="1"/>
</dbReference>
<organism evidence="5 6">
    <name type="scientific">Azohydromonas lata</name>
    <dbReference type="NCBI Taxonomy" id="45677"/>
    <lineage>
        <taxon>Bacteria</taxon>
        <taxon>Pseudomonadati</taxon>
        <taxon>Pseudomonadota</taxon>
        <taxon>Betaproteobacteria</taxon>
        <taxon>Burkholderiales</taxon>
        <taxon>Sphaerotilaceae</taxon>
        <taxon>Azohydromonas</taxon>
    </lineage>
</organism>
<evidence type="ECO:0000259" key="4">
    <source>
        <dbReference type="PROSITE" id="PS51898"/>
    </source>
</evidence>
<dbReference type="SUPFAM" id="SSF56349">
    <property type="entry name" value="DNA breaking-rejoining enzymes"/>
    <property type="match status" value="1"/>
</dbReference>
<dbReference type="Gene3D" id="1.10.443.10">
    <property type="entry name" value="Intergrase catalytic core"/>
    <property type="match status" value="1"/>
</dbReference>
<reference evidence="5 6" key="1">
    <citation type="submission" date="2023-11" db="EMBL/GenBank/DDBJ databases">
        <title>Draft genome of Azohydromonas lata strain H1 (DSM1123), a polyhydroxyalkanoate producer.</title>
        <authorList>
            <person name="Traversa D."/>
            <person name="D'Addabbo P."/>
            <person name="Pazzani C."/>
            <person name="Manzari C."/>
            <person name="Chiara M."/>
            <person name="Scrascia M."/>
        </authorList>
    </citation>
    <scope>NUCLEOTIDE SEQUENCE [LARGE SCALE GENOMIC DNA]</scope>
    <source>
        <strain evidence="5 6">H1</strain>
    </source>
</reference>
<dbReference type="Pfam" id="PF00589">
    <property type="entry name" value="Phage_integrase"/>
    <property type="match status" value="1"/>
</dbReference>
<comment type="subcellular location">
    <subcellularLocation>
        <location evidence="1">Cytoplasm</location>
    </subcellularLocation>
</comment>
<dbReference type="InterPro" id="IPR002104">
    <property type="entry name" value="Integrase_catalytic"/>
</dbReference>
<dbReference type="RefSeq" id="WP_322465374.1">
    <property type="nucleotide sequence ID" value="NZ_JAXOJX010000013.1"/>
</dbReference>
<accession>A0ABU5IDA1</accession>
<evidence type="ECO:0000256" key="2">
    <source>
        <dbReference type="ARBA" id="ARBA00022908"/>
    </source>
</evidence>
<dbReference type="Pfam" id="PF12482">
    <property type="entry name" value="DUF3701"/>
    <property type="match status" value="1"/>
</dbReference>
<proteinExistence type="predicted"/>
<keyword evidence="6" id="KW-1185">Reference proteome</keyword>
<feature type="domain" description="Tyr recombinase" evidence="4">
    <location>
        <begin position="394"/>
        <end position="595"/>
    </location>
</feature>
<sequence>MPTKSDATSTCLRRMGPHHFAHLRAVADGLSVQASAQRYLGIEHGNAAMAAHRAVVQRLRSMARRAGDARWRLVGLVIRGMEGDEHPALADWAAANGLEDWSEAELQELYRQAFPAERRAARNQRLRQRQIEALRALEQVASEAPQPTDAIALWFDPRLAQRLQANGFLLLQDLRQAVARGGRWWRAVPAIGETKARRIESYLRQLLPGAGTALAPVADAWATPSAAGRALAAGVDQRPHFDLALQPPSGPNRAAFAGVAITAGSDAEAVEQWVAARAGSQATALTYRREALRLRLWAAVEINKSFSALTAQDCLAYMTFLEHVPDRWISRRRAAPMEPGWAPFAGQLTLASRRQAVVIVASLFAWLVKGGYLIHNPWELVNRRTGDDAAQHALDTRAFEPAVWAALVGWIESQPSSPSRERMLFLLRFTEATGLRASELVSARLSDLRPVGGRWAMQVQGKGAKKRIAAVPTQALRSLAGYLAARGLPPLERAPEEAPLVASLDDALAPIGYRSLYETVRGWLRRALRWAPLTDAQRRSADKSSVHWLRHTCGTRALERGAPLEVVQAQLGHADPRTTMRYAKAQLQRLQDGMEKAFGE</sequence>
<dbReference type="InterPro" id="IPR011010">
    <property type="entry name" value="DNA_brk_join_enz"/>
</dbReference>
<evidence type="ECO:0000313" key="6">
    <source>
        <dbReference type="Proteomes" id="UP001293718"/>
    </source>
</evidence>
<evidence type="ECO:0000313" key="5">
    <source>
        <dbReference type="EMBL" id="MDZ5456937.1"/>
    </source>
</evidence>
<dbReference type="EMBL" id="JAXOJX010000013">
    <property type="protein sequence ID" value="MDZ5456937.1"/>
    <property type="molecule type" value="Genomic_DNA"/>
</dbReference>
<gene>
    <name evidence="5" type="ORF">SM757_10195</name>
</gene>
<protein>
    <submittedName>
        <fullName evidence="5">Tyrosine-type recombinase/integrase</fullName>
    </submittedName>
</protein>
<dbReference type="CDD" id="cd00397">
    <property type="entry name" value="DNA_BRE_C"/>
    <property type="match status" value="1"/>
</dbReference>
<comment type="caution">
    <text evidence="5">The sequence shown here is derived from an EMBL/GenBank/DDBJ whole genome shotgun (WGS) entry which is preliminary data.</text>
</comment>
<dbReference type="PROSITE" id="PS51898">
    <property type="entry name" value="TYR_RECOMBINASE"/>
    <property type="match status" value="1"/>
</dbReference>
<keyword evidence="3" id="KW-0233">DNA recombination</keyword>
<dbReference type="InterPro" id="IPR050090">
    <property type="entry name" value="Tyrosine_recombinase_XerCD"/>
</dbReference>
<keyword evidence="2" id="KW-0229">DNA integration</keyword>
<dbReference type="InterPro" id="IPR022169">
    <property type="entry name" value="DUF3701"/>
</dbReference>
<dbReference type="InterPro" id="IPR013762">
    <property type="entry name" value="Integrase-like_cat_sf"/>
</dbReference>
<dbReference type="PANTHER" id="PTHR30349">
    <property type="entry name" value="PHAGE INTEGRASE-RELATED"/>
    <property type="match status" value="1"/>
</dbReference>
<name>A0ABU5IDA1_9BURK</name>
<evidence type="ECO:0000256" key="1">
    <source>
        <dbReference type="ARBA" id="ARBA00004496"/>
    </source>
</evidence>
<evidence type="ECO:0000256" key="3">
    <source>
        <dbReference type="ARBA" id="ARBA00023172"/>
    </source>
</evidence>
<dbReference type="Proteomes" id="UP001293718">
    <property type="component" value="Unassembled WGS sequence"/>
</dbReference>